<evidence type="ECO:0000256" key="3">
    <source>
        <dbReference type="ARBA" id="ARBA00022722"/>
    </source>
</evidence>
<dbReference type="InterPro" id="IPR038763">
    <property type="entry name" value="DHH_sf"/>
</dbReference>
<dbReference type="SUPFAM" id="SSF64182">
    <property type="entry name" value="DHH phosphoesterases"/>
    <property type="match status" value="1"/>
</dbReference>
<dbReference type="InterPro" id="IPR004610">
    <property type="entry name" value="RecJ"/>
</dbReference>
<evidence type="ECO:0000259" key="7">
    <source>
        <dbReference type="Pfam" id="PF02272"/>
    </source>
</evidence>
<dbReference type="GO" id="GO:0006310">
    <property type="term" value="P:DNA recombination"/>
    <property type="evidence" value="ECO:0007669"/>
    <property type="project" value="InterPro"/>
</dbReference>
<protein>
    <recommendedName>
        <fullName evidence="2">Single-stranded-DNA-specific exonuclease RecJ</fullName>
    </recommendedName>
</protein>
<evidence type="ECO:0000259" key="6">
    <source>
        <dbReference type="Pfam" id="PF01368"/>
    </source>
</evidence>
<reference evidence="10" key="1">
    <citation type="submission" date="2019-01" db="EMBL/GenBank/DDBJ databases">
        <title>Draft genomes of a novel of Sporanaerobacter strains.</title>
        <authorList>
            <person name="Ma S."/>
        </authorList>
    </citation>
    <scope>NUCLEOTIDE SEQUENCE [LARGE SCALE GENOMIC DNA]</scope>
    <source>
        <strain evidence="10">NJN-17</strain>
    </source>
</reference>
<feature type="domain" description="DHHA1" evidence="7">
    <location>
        <begin position="350"/>
        <end position="442"/>
    </location>
</feature>
<dbReference type="Pfam" id="PF02272">
    <property type="entry name" value="DHHA1"/>
    <property type="match status" value="1"/>
</dbReference>
<keyword evidence="5 9" id="KW-0269">Exonuclease</keyword>
<dbReference type="GO" id="GO:0008409">
    <property type="term" value="F:5'-3' exonuclease activity"/>
    <property type="evidence" value="ECO:0007669"/>
    <property type="project" value="InterPro"/>
</dbReference>
<keyword evidence="10" id="KW-1185">Reference proteome</keyword>
<dbReference type="NCBIfam" id="TIGR00644">
    <property type="entry name" value="recJ"/>
    <property type="match status" value="1"/>
</dbReference>
<dbReference type="PANTHER" id="PTHR30255:SF2">
    <property type="entry name" value="SINGLE-STRANDED-DNA-SPECIFIC EXONUCLEASE RECJ"/>
    <property type="match status" value="1"/>
</dbReference>
<dbReference type="InterPro" id="IPR001667">
    <property type="entry name" value="DDH_dom"/>
</dbReference>
<keyword evidence="4" id="KW-0378">Hydrolase</keyword>
<dbReference type="InterPro" id="IPR041122">
    <property type="entry name" value="RecJ_OB"/>
</dbReference>
<gene>
    <name evidence="9" type="primary">recJ</name>
    <name evidence="9" type="ORF">EQM13_07375</name>
</gene>
<keyword evidence="3" id="KW-0540">Nuclease</keyword>
<dbReference type="Gene3D" id="3.10.310.30">
    <property type="match status" value="1"/>
</dbReference>
<feature type="domain" description="RecJ OB" evidence="8">
    <location>
        <begin position="458"/>
        <end position="564"/>
    </location>
</feature>
<dbReference type="Pfam" id="PF01368">
    <property type="entry name" value="DHH"/>
    <property type="match status" value="1"/>
</dbReference>
<dbReference type="Gene3D" id="3.90.1640.30">
    <property type="match status" value="1"/>
</dbReference>
<evidence type="ECO:0000259" key="8">
    <source>
        <dbReference type="Pfam" id="PF17768"/>
    </source>
</evidence>
<evidence type="ECO:0000313" key="10">
    <source>
        <dbReference type="Proteomes" id="UP000287969"/>
    </source>
</evidence>
<dbReference type="AlphaFoldDB" id="A0A410QBT5"/>
<dbReference type="OrthoDB" id="9809852at2"/>
<dbReference type="PANTHER" id="PTHR30255">
    <property type="entry name" value="SINGLE-STRANDED-DNA-SPECIFIC EXONUCLEASE RECJ"/>
    <property type="match status" value="1"/>
</dbReference>
<dbReference type="InterPro" id="IPR051673">
    <property type="entry name" value="SSDNA_exonuclease_RecJ"/>
</dbReference>
<evidence type="ECO:0000256" key="2">
    <source>
        <dbReference type="ARBA" id="ARBA00019841"/>
    </source>
</evidence>
<evidence type="ECO:0000256" key="5">
    <source>
        <dbReference type="ARBA" id="ARBA00022839"/>
    </source>
</evidence>
<comment type="similarity">
    <text evidence="1">Belongs to the RecJ family.</text>
</comment>
<dbReference type="RefSeq" id="WP_128752343.1">
    <property type="nucleotide sequence ID" value="NZ_CP035282.1"/>
</dbReference>
<dbReference type="GO" id="GO:0003676">
    <property type="term" value="F:nucleic acid binding"/>
    <property type="evidence" value="ECO:0007669"/>
    <property type="project" value="InterPro"/>
</dbReference>
<organism evidence="9 10">
    <name type="scientific">Acidilutibacter cellobiosedens</name>
    <dbReference type="NCBI Taxonomy" id="2507161"/>
    <lineage>
        <taxon>Bacteria</taxon>
        <taxon>Bacillati</taxon>
        <taxon>Bacillota</taxon>
        <taxon>Tissierellia</taxon>
        <taxon>Tissierellales</taxon>
        <taxon>Acidilutibacteraceae</taxon>
        <taxon>Acidilutibacter</taxon>
    </lineage>
</organism>
<dbReference type="KEGG" id="spoa:EQM13_07375"/>
<proteinExistence type="inferred from homology"/>
<dbReference type="GO" id="GO:0006281">
    <property type="term" value="P:DNA repair"/>
    <property type="evidence" value="ECO:0007669"/>
    <property type="project" value="InterPro"/>
</dbReference>
<dbReference type="Pfam" id="PF17768">
    <property type="entry name" value="RecJ_OB"/>
    <property type="match status" value="1"/>
</dbReference>
<name>A0A410QBT5_9FIRM</name>
<dbReference type="InterPro" id="IPR003156">
    <property type="entry name" value="DHHA1_dom"/>
</dbReference>
<sequence length="830" mass="95062">MIEFDRLYKIHQYDDKLINKISQELNIPKLIAKLLVNRGFANSSQCREFLDTDLNNMYDPFMLKDINKGAERILEAINEKEKICIYGDYDVDGITSTSILLIFLKGIGGDCFYYIPNRLEEGYGISKRAVDYISSQKASLIITVDCGITNIEEVEHLKQKNMDIIITDHHQCGDIIPKCSAVINPNRSDDGYPFKKLAGVGVTFKLIQALSSVLNIPVDYEKILPLVAFGTVADIVSLTGENRIIVKNGLNMIKNTTNIGIKALIEVSGLKGRDIDSYHIGFVMGPRLNAAGRLGTARKGVELFLSEDYDSALSIAKELSEENSKRQSIENDILKEAEKLIAEEIDLDSEKVIVLQSDKWHSGVIGIVASKLLEKYYRPVILFAVEGDTARGSARSIPAFNIYEGLKSCEGLLEKYGGHKMAAGISINKNNILKFRKGINKIADKVLSKEDLIKEIDIDCAISSQDIELETIEDIKKLEPFGIDNPTPQFILKNGKIEDLRTVGKYRKHIKMSITKDGKKVNCIGFDLGEYANILNPKDEINIVGFLGINEYMNILSPQIFIKDIVGNYEYRNKYYYYFKRKLNSGHKYNDENENNISISHSKENRFDYIFDILDKEKGVLILINNYFNLVRVSNRIQTQGRNFIRRICLNFECDEGEKENSVVFLPNLELIDKNRYNKIILYDFNFNKDELFKFLDDSNDYSVEFLGKEEDIELNKKVLNYIVPSLEDMRIVYRNLFSAKSNFLMIETNPYVHSLSKKLSSGFTKPKLDLILDIFKDCNLIDYIENNGNYNIKLLNRRKEKIDIMNIPKVRYLQKLYSQWTKNQEMTSR</sequence>
<evidence type="ECO:0000256" key="4">
    <source>
        <dbReference type="ARBA" id="ARBA00022801"/>
    </source>
</evidence>
<feature type="domain" description="DDH" evidence="6">
    <location>
        <begin position="82"/>
        <end position="231"/>
    </location>
</feature>
<accession>A0A410QBT5</accession>
<dbReference type="EMBL" id="CP035282">
    <property type="protein sequence ID" value="QAT61410.1"/>
    <property type="molecule type" value="Genomic_DNA"/>
</dbReference>
<evidence type="ECO:0000313" key="9">
    <source>
        <dbReference type="EMBL" id="QAT61410.1"/>
    </source>
</evidence>
<evidence type="ECO:0000256" key="1">
    <source>
        <dbReference type="ARBA" id="ARBA00005915"/>
    </source>
</evidence>
<dbReference type="Proteomes" id="UP000287969">
    <property type="component" value="Chromosome"/>
</dbReference>